<dbReference type="GO" id="GO:0005576">
    <property type="term" value="C:extracellular region"/>
    <property type="evidence" value="ECO:0007669"/>
    <property type="project" value="UniProtKB-SubCell"/>
</dbReference>
<dbReference type="Pfam" id="PF07196">
    <property type="entry name" value="Flagellin_IN"/>
    <property type="match status" value="1"/>
</dbReference>
<dbReference type="InterPro" id="IPR010810">
    <property type="entry name" value="Flagellin_hook_IN_motif"/>
</dbReference>
<dbReference type="RefSeq" id="WP_130649039.1">
    <property type="nucleotide sequence ID" value="NZ_BMHA01000007.1"/>
</dbReference>
<name>A0A8J3AAU1_9ACTN</name>
<organism evidence="8 9">
    <name type="scientific">Egicoccus halophilus</name>
    <dbReference type="NCBI Taxonomy" id="1670830"/>
    <lineage>
        <taxon>Bacteria</taxon>
        <taxon>Bacillati</taxon>
        <taxon>Actinomycetota</taxon>
        <taxon>Nitriliruptoria</taxon>
        <taxon>Egicoccales</taxon>
        <taxon>Egicoccaceae</taxon>
        <taxon>Egicoccus</taxon>
    </lineage>
</organism>
<evidence type="ECO:0000313" key="8">
    <source>
        <dbReference type="EMBL" id="GGI06677.1"/>
    </source>
</evidence>
<feature type="domain" description="Flagellar hook-associated protein 2 C-terminal" evidence="7">
    <location>
        <begin position="220"/>
        <end position="393"/>
    </location>
</feature>
<dbReference type="OrthoDB" id="5241527at2"/>
<dbReference type="InterPro" id="IPR010809">
    <property type="entry name" value="FliD_C"/>
</dbReference>
<dbReference type="Pfam" id="PF02465">
    <property type="entry name" value="FliD_N"/>
    <property type="match status" value="1"/>
</dbReference>
<dbReference type="PANTHER" id="PTHR30288">
    <property type="entry name" value="FLAGELLAR CAP/ASSEMBLY PROTEIN FLID"/>
    <property type="match status" value="1"/>
</dbReference>
<comment type="caution">
    <text evidence="8">The sequence shown here is derived from an EMBL/GenBank/DDBJ whole genome shotgun (WGS) entry which is preliminary data.</text>
</comment>
<dbReference type="PANTHER" id="PTHR30288:SF0">
    <property type="entry name" value="FLAGELLAR HOOK-ASSOCIATED PROTEIN 2"/>
    <property type="match status" value="1"/>
</dbReference>
<dbReference type="GO" id="GO:0009421">
    <property type="term" value="C:bacterial-type flagellum filament cap"/>
    <property type="evidence" value="ECO:0007669"/>
    <property type="project" value="InterPro"/>
</dbReference>
<comment type="function">
    <text evidence="5">Required for morphogenesis and for the elongation of the flagellar filament by facilitating polymerization of the flagellin monomers at the tip of growing filament. Forms a capping structure, which prevents flagellin subunits (transported through the central channel of the flagellum) from leaking out without polymerization at the distal end.</text>
</comment>
<feature type="domain" description="Flagellar hook-associated protein 2 C-terminal" evidence="7">
    <location>
        <begin position="562"/>
        <end position="631"/>
    </location>
</feature>
<keyword evidence="5" id="KW-0964">Secreted</keyword>
<keyword evidence="4 5" id="KW-0975">Bacterial flagellum</keyword>
<reference evidence="8" key="2">
    <citation type="submission" date="2020-09" db="EMBL/GenBank/DDBJ databases">
        <authorList>
            <person name="Sun Q."/>
            <person name="Zhou Y."/>
        </authorList>
    </citation>
    <scope>NUCLEOTIDE SEQUENCE</scope>
    <source>
        <strain evidence="8">CGMCC 1.14988</strain>
    </source>
</reference>
<evidence type="ECO:0000256" key="5">
    <source>
        <dbReference type="RuleBase" id="RU362066"/>
    </source>
</evidence>
<accession>A0A8J3AAU1</accession>
<proteinExistence type="inferred from homology"/>
<comment type="subcellular location">
    <subcellularLocation>
        <location evidence="5">Secreted</location>
    </subcellularLocation>
    <subcellularLocation>
        <location evidence="5">Bacterial flagellum</location>
    </subcellularLocation>
</comment>
<comment type="similarity">
    <text evidence="1 5">Belongs to the FliD family.</text>
</comment>
<evidence type="ECO:0000256" key="2">
    <source>
        <dbReference type="ARBA" id="ARBA00011255"/>
    </source>
</evidence>
<dbReference type="GO" id="GO:0007155">
    <property type="term" value="P:cell adhesion"/>
    <property type="evidence" value="ECO:0007669"/>
    <property type="project" value="InterPro"/>
</dbReference>
<dbReference type="AlphaFoldDB" id="A0A8J3AAU1"/>
<evidence type="ECO:0000259" key="7">
    <source>
        <dbReference type="Pfam" id="PF07195"/>
    </source>
</evidence>
<dbReference type="InterPro" id="IPR003481">
    <property type="entry name" value="FliD_N"/>
</dbReference>
<reference evidence="8" key="1">
    <citation type="journal article" date="2014" name="Int. J. Syst. Evol. Microbiol.">
        <title>Complete genome sequence of Corynebacterium casei LMG S-19264T (=DSM 44701T), isolated from a smear-ripened cheese.</title>
        <authorList>
            <consortium name="US DOE Joint Genome Institute (JGI-PGF)"/>
            <person name="Walter F."/>
            <person name="Albersmeier A."/>
            <person name="Kalinowski J."/>
            <person name="Ruckert C."/>
        </authorList>
    </citation>
    <scope>NUCLEOTIDE SEQUENCE</scope>
    <source>
        <strain evidence="8">CGMCC 1.14988</strain>
    </source>
</reference>
<dbReference type="EMBL" id="BMHA01000007">
    <property type="protein sequence ID" value="GGI06677.1"/>
    <property type="molecule type" value="Genomic_DNA"/>
</dbReference>
<keyword evidence="9" id="KW-1185">Reference proteome</keyword>
<gene>
    <name evidence="8" type="ORF">GCM10011354_20290</name>
</gene>
<evidence type="ECO:0000256" key="4">
    <source>
        <dbReference type="ARBA" id="ARBA00023143"/>
    </source>
</evidence>
<dbReference type="Proteomes" id="UP000650511">
    <property type="component" value="Unassembled WGS sequence"/>
</dbReference>
<dbReference type="GO" id="GO:0071973">
    <property type="term" value="P:bacterial-type flagellum-dependent cell motility"/>
    <property type="evidence" value="ECO:0007669"/>
    <property type="project" value="TreeGrafter"/>
</dbReference>
<evidence type="ECO:0000313" key="9">
    <source>
        <dbReference type="Proteomes" id="UP000650511"/>
    </source>
</evidence>
<comment type="subunit">
    <text evidence="2 5">Homopentamer.</text>
</comment>
<evidence type="ECO:0000256" key="1">
    <source>
        <dbReference type="ARBA" id="ARBA00009764"/>
    </source>
</evidence>
<dbReference type="InterPro" id="IPR040026">
    <property type="entry name" value="FliD"/>
</dbReference>
<protein>
    <recommendedName>
        <fullName evidence="5">Flagellar hook-associated protein 2</fullName>
        <shortName evidence="5">HAP2</shortName>
    </recommendedName>
    <alternativeName>
        <fullName evidence="5">Flagellar cap protein</fullName>
    </alternativeName>
</protein>
<sequence>MSSSGMFSIGGIASGLDTTGIINQLMALERQPVTRLQSTQAQLRGVDNAWSQVNTKLSSLRTAVDAISRPDRFSSLVTVSSSNTDAVGVARAATSATGSVSFSVEQLARPQQVTSGVFRSATDPLAATGRLDVQVGTKDPVSIDVVAGDSLQTIANKLNRANAGVTASVVKTGDDEHRLLISSKDSGAANTVQVSSTTGLAQLAPATADQPDGMRVLQSAQDAVLRLGTGDDAIVVRRSSNTVTDLVPGATLTLRKATNGDPVTVTSQRDPEAAVTAVKTYVEALNGAIKTLNDLTRYDATAKTAGALQGDPAARRLLDQLRTAVSAPPGATDGPFSSAAQLGITVDRTGTVTLDDAKLRTALQEDFDAVGRLFGRTATPDDARATGVIGGVATQAGTYQVRILQPASATRATAPGGFEEAKTFRIQSAGRTATVTLDPATMGASEIVDALNAALRTAQIATLSARRDGDSLVIEESRMGPASTFTIQELGADGRSLGSGGFAFAPGQSVVGEIAVAGNDPVWLPMTGAGRQLTASTGPGAGISLSWNGTEKSDEPVAIAFRPGLAGNVHTVLRAAEGVDGLVARARKGIADQINVFQTRIDGFQQRLETRESTLRRQFVAMESALAQMNAQGNWLAGQLSGLRNLNQF</sequence>
<feature type="domain" description="Flagellar hook-associated protein 2 N-terminal" evidence="6">
    <location>
        <begin position="14"/>
        <end position="111"/>
    </location>
</feature>
<evidence type="ECO:0000259" key="6">
    <source>
        <dbReference type="Pfam" id="PF02465"/>
    </source>
</evidence>
<dbReference type="GO" id="GO:0009424">
    <property type="term" value="C:bacterial-type flagellum hook"/>
    <property type="evidence" value="ECO:0007669"/>
    <property type="project" value="UniProtKB-UniRule"/>
</dbReference>
<keyword evidence="3" id="KW-0175">Coiled coil</keyword>
<evidence type="ECO:0000256" key="3">
    <source>
        <dbReference type="ARBA" id="ARBA00023054"/>
    </source>
</evidence>
<dbReference type="Pfam" id="PF07195">
    <property type="entry name" value="FliD_C"/>
    <property type="match status" value="2"/>
</dbReference>